<dbReference type="SUPFAM" id="SSF53850">
    <property type="entry name" value="Periplasmic binding protein-like II"/>
    <property type="match status" value="1"/>
</dbReference>
<dbReference type="GO" id="GO:0046872">
    <property type="term" value="F:metal ion binding"/>
    <property type="evidence" value="ECO:0007669"/>
    <property type="project" value="UniProtKB-KW"/>
</dbReference>
<feature type="binding site" evidence="4">
    <location>
        <position position="158"/>
    </location>
    <ligand>
        <name>molybdate</name>
        <dbReference type="ChEBI" id="CHEBI:36264"/>
    </ligand>
</feature>
<dbReference type="Proteomes" id="UP000287872">
    <property type="component" value="Unassembled WGS sequence"/>
</dbReference>
<comment type="similarity">
    <text evidence="1">Belongs to the bacterial solute-binding protein ModA family.</text>
</comment>
<keyword evidence="4" id="KW-0500">Molybdenum</keyword>
<feature type="binding site" evidence="4">
    <location>
        <position position="53"/>
    </location>
    <ligand>
        <name>molybdate</name>
        <dbReference type="ChEBI" id="CHEBI:36264"/>
    </ligand>
</feature>
<dbReference type="OrthoDB" id="9785015at2"/>
<protein>
    <submittedName>
        <fullName evidence="5">Molybdenum ABC transporter substrate-binding protein</fullName>
    </submittedName>
</protein>
<reference evidence="5 6" key="1">
    <citation type="submission" date="2018-11" db="EMBL/GenBank/DDBJ databases">
        <title>Genome sequencing and assembly of Clostridium tagluense strain A121.</title>
        <authorList>
            <person name="Murakami T."/>
            <person name="Segawa T."/>
            <person name="Shcherbakova V.A."/>
            <person name="Mori H."/>
            <person name="Yoshimura Y."/>
        </authorList>
    </citation>
    <scope>NUCLEOTIDE SEQUENCE [LARGE SCALE GENOMIC DNA]</scope>
    <source>
        <strain evidence="5 6">A121</strain>
    </source>
</reference>
<dbReference type="GO" id="GO:0030973">
    <property type="term" value="F:molybdate ion binding"/>
    <property type="evidence" value="ECO:0007669"/>
    <property type="project" value="TreeGrafter"/>
</dbReference>
<dbReference type="InterPro" id="IPR050682">
    <property type="entry name" value="ModA/WtpA"/>
</dbReference>
<dbReference type="PANTHER" id="PTHR30632:SF0">
    <property type="entry name" value="SULFATE-BINDING PROTEIN"/>
    <property type="match status" value="1"/>
</dbReference>
<dbReference type="Gene3D" id="3.40.190.10">
    <property type="entry name" value="Periplasmic binding protein-like II"/>
    <property type="match status" value="2"/>
</dbReference>
<keyword evidence="6" id="KW-1185">Reference proteome</keyword>
<gene>
    <name evidence="5" type="ORF">Ctaglu_18230</name>
</gene>
<dbReference type="NCBIfam" id="TIGR01256">
    <property type="entry name" value="modA"/>
    <property type="match status" value="1"/>
</dbReference>
<dbReference type="EMBL" id="BHYK01000008">
    <property type="protein sequence ID" value="GCD10200.1"/>
    <property type="molecule type" value="Genomic_DNA"/>
</dbReference>
<dbReference type="Pfam" id="PF13531">
    <property type="entry name" value="SBP_bac_11"/>
    <property type="match status" value="1"/>
</dbReference>
<dbReference type="AlphaFoldDB" id="A0A401UKX2"/>
<evidence type="ECO:0000313" key="6">
    <source>
        <dbReference type="Proteomes" id="UP000287872"/>
    </source>
</evidence>
<dbReference type="PIRSF" id="PIRSF004846">
    <property type="entry name" value="ModA"/>
    <property type="match status" value="1"/>
</dbReference>
<dbReference type="RefSeq" id="WP_125000378.1">
    <property type="nucleotide sequence ID" value="NZ_BHYK01000008.1"/>
</dbReference>
<keyword evidence="2 4" id="KW-0479">Metal-binding</keyword>
<evidence type="ECO:0000256" key="4">
    <source>
        <dbReference type="PIRSR" id="PIRSR004846-1"/>
    </source>
</evidence>
<proteinExistence type="inferred from homology"/>
<organism evidence="5 6">
    <name type="scientific">Clostridium tagluense</name>
    <dbReference type="NCBI Taxonomy" id="360422"/>
    <lineage>
        <taxon>Bacteria</taxon>
        <taxon>Bacillati</taxon>
        <taxon>Bacillota</taxon>
        <taxon>Clostridia</taxon>
        <taxon>Eubacteriales</taxon>
        <taxon>Clostridiaceae</taxon>
        <taxon>Clostridium</taxon>
    </lineage>
</organism>
<sequence length="276" mass="31284">MFDRYIRKKMKIRYIRIMSIIMSLLLIMLSGGCKSKQEGNVVKQEITVFAAASLTESLQEIVKLFEKENPEVKVKLNLDSTSRLRLQIEQGVEGDVFFSANKTHYDALKKEGYITKGQALLYNSMVVIVPKNNPAHIEKVEDLQNKCKLVLALKEVPAGDYARKIIHSLSGSIGAEFEKKVLNNIVSEENNVKQVVNKVVMGEADAAFVYSSDITQSVKDKVKVVEIAPKYNVRAEYFIGKLKAKNENQYIKKIYSFLIGEEAQNIFKKYGFNSIK</sequence>
<accession>A0A401UKX2</accession>
<evidence type="ECO:0000313" key="5">
    <source>
        <dbReference type="EMBL" id="GCD10200.1"/>
    </source>
</evidence>
<evidence type="ECO:0000256" key="2">
    <source>
        <dbReference type="ARBA" id="ARBA00022723"/>
    </source>
</evidence>
<comment type="caution">
    <text evidence="5">The sequence shown here is derived from an EMBL/GenBank/DDBJ whole genome shotgun (WGS) entry which is preliminary data.</text>
</comment>
<dbReference type="GO" id="GO:0015689">
    <property type="term" value="P:molybdate ion transport"/>
    <property type="evidence" value="ECO:0007669"/>
    <property type="project" value="InterPro"/>
</dbReference>
<dbReference type="InterPro" id="IPR005950">
    <property type="entry name" value="ModA"/>
</dbReference>
<evidence type="ECO:0000256" key="1">
    <source>
        <dbReference type="ARBA" id="ARBA00009175"/>
    </source>
</evidence>
<dbReference type="PANTHER" id="PTHR30632">
    <property type="entry name" value="MOLYBDATE-BINDING PERIPLASMIC PROTEIN"/>
    <property type="match status" value="1"/>
</dbReference>
<keyword evidence="3" id="KW-0732">Signal</keyword>
<evidence type="ECO:0000256" key="3">
    <source>
        <dbReference type="ARBA" id="ARBA00022729"/>
    </source>
</evidence>
<feature type="binding site" evidence="4">
    <location>
        <position position="81"/>
    </location>
    <ligand>
        <name>molybdate</name>
        <dbReference type="ChEBI" id="CHEBI:36264"/>
    </ligand>
</feature>
<name>A0A401UKX2_9CLOT</name>
<feature type="binding site" evidence="4">
    <location>
        <position position="192"/>
    </location>
    <ligand>
        <name>molybdate</name>
        <dbReference type="ChEBI" id="CHEBI:36264"/>
    </ligand>
</feature>
<dbReference type="PROSITE" id="PS51257">
    <property type="entry name" value="PROKAR_LIPOPROTEIN"/>
    <property type="match status" value="1"/>
</dbReference>
<feature type="binding site" evidence="4">
    <location>
        <position position="210"/>
    </location>
    <ligand>
        <name>molybdate</name>
        <dbReference type="ChEBI" id="CHEBI:36264"/>
    </ligand>
</feature>